<evidence type="ECO:0000313" key="2">
    <source>
        <dbReference type="WBParaSite" id="PSU_v2.g5455.t1"/>
    </source>
</evidence>
<dbReference type="WBParaSite" id="PSU_v2.g5455.t1">
    <property type="protein sequence ID" value="PSU_v2.g5455.t1"/>
    <property type="gene ID" value="PSU_v2.g5455"/>
</dbReference>
<protein>
    <submittedName>
        <fullName evidence="2">Uncharacterized protein</fullName>
    </submittedName>
</protein>
<proteinExistence type="predicted"/>
<accession>A0A914YY78</accession>
<evidence type="ECO:0000313" key="1">
    <source>
        <dbReference type="Proteomes" id="UP000887577"/>
    </source>
</evidence>
<keyword evidence="1" id="KW-1185">Reference proteome</keyword>
<reference evidence="2" key="1">
    <citation type="submission" date="2022-11" db="UniProtKB">
        <authorList>
            <consortium name="WormBaseParasite"/>
        </authorList>
    </citation>
    <scope>IDENTIFICATION</scope>
</reference>
<dbReference type="AlphaFoldDB" id="A0A914YY78"/>
<name>A0A914YY78_9BILA</name>
<sequence length="273" mass="31707">MDVDSLKELYIHRVHEAKEAGCPKPHPIDLVISATTAAHPLQVTVTDPGFIQYFKKKLATRKELDKYYACYIEYLENLGLEEHNTVVANSLIKMKAHINYTSTGACFKQSCFNQWKGTVAQLVNNDDSIREDCQEYVRYYKNSWVHDHPLPCKKNNKLIDRRFMKFYFKPAGEKLSCGCLQGKCLKFSNEITQLLNFVSLSATARLCYTNEELDNVKSFKECIKHVFMNRIICKVGSIPTCVHEIFRIASFDYFAKIEEDDWNLISSEYFHYC</sequence>
<dbReference type="Proteomes" id="UP000887577">
    <property type="component" value="Unplaced"/>
</dbReference>
<organism evidence="1 2">
    <name type="scientific">Panagrolaimus superbus</name>
    <dbReference type="NCBI Taxonomy" id="310955"/>
    <lineage>
        <taxon>Eukaryota</taxon>
        <taxon>Metazoa</taxon>
        <taxon>Ecdysozoa</taxon>
        <taxon>Nematoda</taxon>
        <taxon>Chromadorea</taxon>
        <taxon>Rhabditida</taxon>
        <taxon>Tylenchina</taxon>
        <taxon>Panagrolaimomorpha</taxon>
        <taxon>Panagrolaimoidea</taxon>
        <taxon>Panagrolaimidae</taxon>
        <taxon>Panagrolaimus</taxon>
    </lineage>
</organism>